<dbReference type="Gene3D" id="2.80.10.50">
    <property type="match status" value="1"/>
</dbReference>
<accession>A0A6P4XLK2</accession>
<dbReference type="RefSeq" id="XP_019617460.1">
    <property type="nucleotide sequence ID" value="XM_019761901.1"/>
</dbReference>
<evidence type="ECO:0000313" key="2">
    <source>
        <dbReference type="Proteomes" id="UP000515135"/>
    </source>
</evidence>
<name>A0A6P4XLK2_BRABE</name>
<evidence type="ECO:0000313" key="3">
    <source>
        <dbReference type="RefSeq" id="XP_019617460.1"/>
    </source>
</evidence>
<dbReference type="OrthoDB" id="9977758at2759"/>
<dbReference type="GeneID" id="109464826"/>
<dbReference type="CDD" id="cd00161">
    <property type="entry name" value="beta-trefoil_Ricin-like"/>
    <property type="match status" value="1"/>
</dbReference>
<feature type="domain" description="Ricin B lectin" evidence="1">
    <location>
        <begin position="24"/>
        <end position="148"/>
    </location>
</feature>
<evidence type="ECO:0000259" key="1">
    <source>
        <dbReference type="Pfam" id="PF00652"/>
    </source>
</evidence>
<gene>
    <name evidence="3" type="primary">LOC109464826</name>
</gene>
<dbReference type="PROSITE" id="PS50231">
    <property type="entry name" value="RICIN_B_LECTIN"/>
    <property type="match status" value="1"/>
</dbReference>
<dbReference type="Proteomes" id="UP000515135">
    <property type="component" value="Unplaced"/>
</dbReference>
<dbReference type="KEGG" id="bbel:109464826"/>
<dbReference type="AlphaFoldDB" id="A0A6P4XLK2"/>
<organism evidence="2 3">
    <name type="scientific">Branchiostoma belcheri</name>
    <name type="common">Amphioxus</name>
    <dbReference type="NCBI Taxonomy" id="7741"/>
    <lineage>
        <taxon>Eukaryota</taxon>
        <taxon>Metazoa</taxon>
        <taxon>Chordata</taxon>
        <taxon>Cephalochordata</taxon>
        <taxon>Leptocardii</taxon>
        <taxon>Amphioxiformes</taxon>
        <taxon>Branchiostomatidae</taxon>
        <taxon>Branchiostoma</taxon>
    </lineage>
</organism>
<dbReference type="InterPro" id="IPR000772">
    <property type="entry name" value="Ricin_B_lectin"/>
</dbReference>
<dbReference type="InterPro" id="IPR035992">
    <property type="entry name" value="Ricin_B-like_lectins"/>
</dbReference>
<dbReference type="Pfam" id="PF00652">
    <property type="entry name" value="Ricin_B_lectin"/>
    <property type="match status" value="1"/>
</dbReference>
<reference evidence="3" key="1">
    <citation type="submission" date="2025-08" db="UniProtKB">
        <authorList>
            <consortium name="RefSeq"/>
        </authorList>
    </citation>
    <scope>IDENTIFICATION</scope>
    <source>
        <tissue evidence="3">Gonad</tissue>
    </source>
</reference>
<protein>
    <submittedName>
        <fullName evidence="3">Uncharacterized protein LOC109464826</fullName>
    </submittedName>
</protein>
<keyword evidence="2" id="KW-1185">Reference proteome</keyword>
<sequence>MKAKHNVFVLPTGISYKDNMSVKYVYIRHAVKGLLLTVADKGDPANSQLVLKPNIGGDDSQIFRYSDSVLCTNLTSGDHELACQFVPNDCCAMGPCNKGFNQKWFHGDEDKTLMSGQDSSLCLTAEGSDGEVVKVTTKAYPITAKQQWDVIQM</sequence>
<proteinExistence type="predicted"/>
<dbReference type="SUPFAM" id="SSF50370">
    <property type="entry name" value="Ricin B-like lectins"/>
    <property type="match status" value="1"/>
</dbReference>